<feature type="non-terminal residue" evidence="1">
    <location>
        <position position="1"/>
    </location>
</feature>
<protein>
    <submittedName>
        <fullName evidence="1">Uncharacterized protein</fullName>
    </submittedName>
</protein>
<sequence>LNFNNNKENKMPLWTNTAAGITNKPKFLTDDANSNYDRTLCYATNQGWVMRAGSAATGNGNTGAQEEVLVAIGGLAGTSTSTGLGRPTITRVRWGESAYTGAVAITVNVTWDEAVLYDAGTAATLAIVSTGTNITATATHIDGVSIADGLTGATVTFTGTTVDENCTLSIADDTVIGDPDLKDAIDGTALNSASKTITAAVKTASGYATRAVTAS</sequence>
<reference evidence="1" key="1">
    <citation type="submission" date="2018-05" db="EMBL/GenBank/DDBJ databases">
        <authorList>
            <person name="Lanie J.A."/>
            <person name="Ng W.-L."/>
            <person name="Kazmierczak K.M."/>
            <person name="Andrzejewski T.M."/>
            <person name="Davidsen T.M."/>
            <person name="Wayne K.J."/>
            <person name="Tettelin H."/>
            <person name="Glass J.I."/>
            <person name="Rusch D."/>
            <person name="Podicherti R."/>
            <person name="Tsui H.-C.T."/>
            <person name="Winkler M.E."/>
        </authorList>
    </citation>
    <scope>NUCLEOTIDE SEQUENCE</scope>
</reference>
<proteinExistence type="predicted"/>
<dbReference type="EMBL" id="UINC01167789">
    <property type="protein sequence ID" value="SVD70480.1"/>
    <property type="molecule type" value="Genomic_DNA"/>
</dbReference>
<evidence type="ECO:0000313" key="1">
    <source>
        <dbReference type="EMBL" id="SVD70480.1"/>
    </source>
</evidence>
<accession>A0A382XI22</accession>
<dbReference type="AlphaFoldDB" id="A0A382XI22"/>
<name>A0A382XI22_9ZZZZ</name>
<gene>
    <name evidence="1" type="ORF">METZ01_LOCUS423334</name>
</gene>
<organism evidence="1">
    <name type="scientific">marine metagenome</name>
    <dbReference type="NCBI Taxonomy" id="408172"/>
    <lineage>
        <taxon>unclassified sequences</taxon>
        <taxon>metagenomes</taxon>
        <taxon>ecological metagenomes</taxon>
    </lineage>
</organism>